<dbReference type="Pfam" id="PF13359">
    <property type="entry name" value="DDE_Tnp_4"/>
    <property type="match status" value="1"/>
</dbReference>
<dbReference type="InterPro" id="IPR027806">
    <property type="entry name" value="HARBI1_dom"/>
</dbReference>
<evidence type="ECO:0000256" key="3">
    <source>
        <dbReference type="ARBA" id="ARBA00006958"/>
    </source>
</evidence>
<comment type="subcellular location">
    <subcellularLocation>
        <location evidence="2">Nucleus</location>
    </subcellularLocation>
</comment>
<evidence type="ECO:0000256" key="1">
    <source>
        <dbReference type="ARBA" id="ARBA00001968"/>
    </source>
</evidence>
<proteinExistence type="inferred from homology"/>
<comment type="caution">
    <text evidence="9">The sequence shown here is derived from an EMBL/GenBank/DDBJ whole genome shotgun (WGS) entry which is preliminary data.</text>
</comment>
<dbReference type="GO" id="GO:0046872">
    <property type="term" value="F:metal ion binding"/>
    <property type="evidence" value="ECO:0007669"/>
    <property type="project" value="UniProtKB-KW"/>
</dbReference>
<comment type="cofactor">
    <cofactor evidence="1">
        <name>a divalent metal cation</name>
        <dbReference type="ChEBI" id="CHEBI:60240"/>
    </cofactor>
</comment>
<dbReference type="Proteomes" id="UP001627154">
    <property type="component" value="Unassembled WGS sequence"/>
</dbReference>
<name>A0ABD2WM48_9HYME</name>
<dbReference type="PANTHER" id="PTHR22930:SF269">
    <property type="entry name" value="NUCLEASE HARBI1-LIKE PROTEIN"/>
    <property type="match status" value="1"/>
</dbReference>
<sequence>MSVVTFEYILWKLEDKLQRNWCNLHSTILPEERLVISLRFLATGQSYVSLAFSFDIGVSTVCYIINDCLEKIWTIFQPLYMKIPKREEFLEIAETFLRRWNIPNCLGSIDGKHVRIKKPAHSGSAYFNYKRYFSCVLQAVVDANGKFIFIDIVQYGSQSDGGIFSSSKLKKALDLKKLAIPNESKLPRSDVRMPYYFIGDGAYPLRKYLLKPIRGKNLTHIESNYNKRVSRARVVVENAFGILSQVWRVYHTTINAQPKMVEKIIKATCVLHNIILDARIDKNNIRTKFENDSEGIDGKKNTYECERSSEFQQGMKERQKLIKWFADNPL</sequence>
<organism evidence="9 10">
    <name type="scientific">Trichogramma kaykai</name>
    <dbReference type="NCBI Taxonomy" id="54128"/>
    <lineage>
        <taxon>Eukaryota</taxon>
        <taxon>Metazoa</taxon>
        <taxon>Ecdysozoa</taxon>
        <taxon>Arthropoda</taxon>
        <taxon>Hexapoda</taxon>
        <taxon>Insecta</taxon>
        <taxon>Pterygota</taxon>
        <taxon>Neoptera</taxon>
        <taxon>Endopterygota</taxon>
        <taxon>Hymenoptera</taxon>
        <taxon>Apocrita</taxon>
        <taxon>Proctotrupomorpha</taxon>
        <taxon>Chalcidoidea</taxon>
        <taxon>Trichogrammatidae</taxon>
        <taxon>Trichogramma</taxon>
    </lineage>
</organism>
<evidence type="ECO:0000256" key="4">
    <source>
        <dbReference type="ARBA" id="ARBA00022722"/>
    </source>
</evidence>
<keyword evidence="10" id="KW-1185">Reference proteome</keyword>
<evidence type="ECO:0000313" key="10">
    <source>
        <dbReference type="Proteomes" id="UP001627154"/>
    </source>
</evidence>
<feature type="domain" description="DDE Tnp4" evidence="8">
    <location>
        <begin position="109"/>
        <end position="273"/>
    </location>
</feature>
<evidence type="ECO:0000259" key="8">
    <source>
        <dbReference type="Pfam" id="PF13359"/>
    </source>
</evidence>
<dbReference type="PANTHER" id="PTHR22930">
    <property type="match status" value="1"/>
</dbReference>
<keyword evidence="6" id="KW-0378">Hydrolase</keyword>
<keyword evidence="5" id="KW-0479">Metal-binding</keyword>
<dbReference type="GO" id="GO:0005634">
    <property type="term" value="C:nucleus"/>
    <property type="evidence" value="ECO:0007669"/>
    <property type="project" value="UniProtKB-SubCell"/>
</dbReference>
<reference evidence="9 10" key="1">
    <citation type="journal article" date="2024" name="bioRxiv">
        <title>A reference genome for Trichogramma kaykai: A tiny desert-dwelling parasitoid wasp with competing sex-ratio distorters.</title>
        <authorList>
            <person name="Culotta J."/>
            <person name="Lindsey A.R."/>
        </authorList>
    </citation>
    <scope>NUCLEOTIDE SEQUENCE [LARGE SCALE GENOMIC DNA]</scope>
    <source>
        <strain evidence="9 10">KSX58</strain>
    </source>
</reference>
<accession>A0ABD2WM48</accession>
<protein>
    <recommendedName>
        <fullName evidence="8">DDE Tnp4 domain-containing protein</fullName>
    </recommendedName>
</protein>
<dbReference type="AlphaFoldDB" id="A0ABD2WM48"/>
<comment type="similarity">
    <text evidence="3">Belongs to the HARBI1 family.</text>
</comment>
<keyword evidence="7" id="KW-0539">Nucleus</keyword>
<evidence type="ECO:0000256" key="6">
    <source>
        <dbReference type="ARBA" id="ARBA00022801"/>
    </source>
</evidence>
<dbReference type="GO" id="GO:0016787">
    <property type="term" value="F:hydrolase activity"/>
    <property type="evidence" value="ECO:0007669"/>
    <property type="project" value="UniProtKB-KW"/>
</dbReference>
<evidence type="ECO:0000313" key="9">
    <source>
        <dbReference type="EMBL" id="KAL3393754.1"/>
    </source>
</evidence>
<dbReference type="EMBL" id="JBJJXI010000096">
    <property type="protein sequence ID" value="KAL3393754.1"/>
    <property type="molecule type" value="Genomic_DNA"/>
</dbReference>
<evidence type="ECO:0000256" key="7">
    <source>
        <dbReference type="ARBA" id="ARBA00023242"/>
    </source>
</evidence>
<dbReference type="InterPro" id="IPR045249">
    <property type="entry name" value="HARBI1-like"/>
</dbReference>
<gene>
    <name evidence="9" type="ORF">TKK_012005</name>
</gene>
<evidence type="ECO:0000256" key="2">
    <source>
        <dbReference type="ARBA" id="ARBA00004123"/>
    </source>
</evidence>
<evidence type="ECO:0000256" key="5">
    <source>
        <dbReference type="ARBA" id="ARBA00022723"/>
    </source>
</evidence>
<dbReference type="GO" id="GO:0004518">
    <property type="term" value="F:nuclease activity"/>
    <property type="evidence" value="ECO:0007669"/>
    <property type="project" value="UniProtKB-KW"/>
</dbReference>
<keyword evidence="4" id="KW-0540">Nuclease</keyword>